<feature type="compositionally biased region" description="Basic and acidic residues" evidence="2">
    <location>
        <begin position="502"/>
        <end position="512"/>
    </location>
</feature>
<feature type="compositionally biased region" description="Basic and acidic residues" evidence="2">
    <location>
        <begin position="662"/>
        <end position="687"/>
    </location>
</feature>
<dbReference type="PANTHER" id="PTHR14096:SF64">
    <property type="match status" value="1"/>
</dbReference>
<evidence type="ECO:0000256" key="2">
    <source>
        <dbReference type="SAM" id="MobiDB-lite"/>
    </source>
</evidence>
<organism evidence="3 4">
    <name type="scientific">Oreochromis aureus</name>
    <name type="common">Israeli tilapia</name>
    <name type="synonym">Chromis aureus</name>
    <dbReference type="NCBI Taxonomy" id="47969"/>
    <lineage>
        <taxon>Eukaryota</taxon>
        <taxon>Metazoa</taxon>
        <taxon>Chordata</taxon>
        <taxon>Craniata</taxon>
        <taxon>Vertebrata</taxon>
        <taxon>Euteleostomi</taxon>
        <taxon>Actinopterygii</taxon>
        <taxon>Neopterygii</taxon>
        <taxon>Teleostei</taxon>
        <taxon>Neoteleostei</taxon>
        <taxon>Acanthomorphata</taxon>
        <taxon>Ovalentaria</taxon>
        <taxon>Cichlomorphae</taxon>
        <taxon>Cichliformes</taxon>
        <taxon>Cichlidae</taxon>
        <taxon>African cichlids</taxon>
        <taxon>Pseudocrenilabrinae</taxon>
        <taxon>Oreochromini</taxon>
        <taxon>Oreochromis</taxon>
    </lineage>
</organism>
<feature type="compositionally biased region" description="Basic residues" evidence="2">
    <location>
        <begin position="891"/>
        <end position="914"/>
    </location>
</feature>
<feature type="compositionally biased region" description="Polar residues" evidence="2">
    <location>
        <begin position="650"/>
        <end position="661"/>
    </location>
</feature>
<dbReference type="Pfam" id="PF05461">
    <property type="entry name" value="ApoL"/>
    <property type="match status" value="1"/>
</dbReference>
<dbReference type="PANTHER" id="PTHR14096">
    <property type="entry name" value="APOLIPOPROTEIN L"/>
    <property type="match status" value="1"/>
</dbReference>
<feature type="compositionally biased region" description="Low complexity" evidence="2">
    <location>
        <begin position="609"/>
        <end position="621"/>
    </location>
</feature>
<reference evidence="3" key="3">
    <citation type="submission" date="2025-09" db="UniProtKB">
        <authorList>
            <consortium name="Ensembl"/>
        </authorList>
    </citation>
    <scope>IDENTIFICATION</scope>
</reference>
<sequence length="1239" mass="137623">MREDAAENIEGGDGHGEATTSETASGERRRSIVELQNMLRRVSQSPFHNQYKGGEWSAAATDVTDNVEPQRNGVNGSSSRMNPFYAYYLNNVVLHYQENKGDITEDKRKKTSESVDCDSIFVPPPDFQNSPLDLPSENKTEENGGMFPEPKNNLFKSQNDNNDKDLFHRSVPSHNATANGFHDVTLNSPNLFKASPAHGQNLSKSFPSRSSDLFKGEEDDLFQAVKNEDLFETAWAKKAGPFDKPASTFVDPFTSPLNKEDDLFQTPKSAVANSFYTATEKVDDLFQSPQPFYTAPTKETDLFQVDSTKKDRQDTKEKELVGLSFKENLSAFSTSSTNSVDPFASPIAKDLFQDVSSLGDPFGSTPFTKYDPFQDISSGTPDIFQRLPSQRKASKNIASNSSYSSLNSPSELKLDVPDASSSHVFKKSKAPPPVPPKPFQKPQEITLTTPQGTKHDILQPTPIIQAGDLSDSPGQSPSRMNNMQSFKRPPKPLPRIRHRRPERPPQPEKPPKPEIAPQLESPSEPEPSVPKVSPKPSFKNLKPITRRKQKTPEMKSVEPENYVVFEDILLIGQERCVEDWPDDSPQLDPNFKPSGTLRLRRESLKAMADSDGGSSEDGSLSKSKKKNKTFRMSHLSRRGSKSKSPDDINNGKSNTPPLTSKSSKEQFSELHMSAEELEDNKEMDYKKKTVKPKVSHLFRRPSANSPVMEEKDMNGHSPYASKGAALEQSSGEEGEEGETHGEKTKKSLKVKFVPRRGFVIAPVKTNDDSKGAHGYTPHKGSKEKSHDGAFGAHGYTPDKKTSWCAEELESEELHEMEDCKPKKSKPKPPRPVPRKPKTAKGQSEPIGFSYHTPQQASSNVFAEDYTADRDFRSPGEMYDEDEQDEVDFYKPKKTSKLPKSPKKVPKNLKRKGKVTPHADSEDPPGASNYLSEAARAEWRAAQMDEQALAENETEDDDGDTDSLMEWWNTVEQWDEVASDDEEIVMKDDSKSFTILADKVHRGLRVFNKVFTERAEVLWQDIIKLHAIADDINEFHQKAKIAGITGGTTTAVGGVTAIAGLALAPFTFGASLVITAVGVGVAAAGGITSASAAISDNVNNMQDQKKVEIVLQEYETHLLDINKILHFVNEGLYKLRGHPFLRSGTQHYSEDWEIRRAVQMISLVDSPVMRATEITDGAVASVQGLFKGMDKYFTKDSRELKKSCKTEMVARLKQVAAVLNDTIVELNTIREELQETTGSI</sequence>
<gene>
    <name evidence="3" type="primary">si:cabz01007807.1</name>
</gene>
<dbReference type="GO" id="GO:0006869">
    <property type="term" value="P:lipid transport"/>
    <property type="evidence" value="ECO:0007669"/>
    <property type="project" value="InterPro"/>
</dbReference>
<comment type="similarity">
    <text evidence="1">Belongs to the apolipoprotein L family.</text>
</comment>
<evidence type="ECO:0000313" key="4">
    <source>
        <dbReference type="Proteomes" id="UP000472276"/>
    </source>
</evidence>
<keyword evidence="4" id="KW-1185">Reference proteome</keyword>
<feature type="region of interest" description="Disordered" evidence="2">
    <location>
        <begin position="389"/>
        <end position="562"/>
    </location>
</feature>
<feature type="region of interest" description="Disordered" evidence="2">
    <location>
        <begin position="578"/>
        <end position="749"/>
    </location>
</feature>
<feature type="compositionally biased region" description="Basic residues" evidence="2">
    <location>
        <begin position="622"/>
        <end position="641"/>
    </location>
</feature>
<dbReference type="Proteomes" id="UP000472276">
    <property type="component" value="Unassembled WGS sequence"/>
</dbReference>
<dbReference type="Ensembl" id="ENSOABT00000082729.1">
    <property type="protein sequence ID" value="ENSOABP00000061843.1"/>
    <property type="gene ID" value="ENSOABG00000026175.1"/>
</dbReference>
<feature type="compositionally biased region" description="Polar residues" evidence="2">
    <location>
        <begin position="472"/>
        <end position="485"/>
    </location>
</feature>
<reference evidence="4" key="1">
    <citation type="submission" date="2020-03" db="EMBL/GenBank/DDBJ databases">
        <title>Evolution of repeat sequences and sex chromosomes of tilapia species revealed by chromosome-level genomes.</title>
        <authorList>
            <person name="Xu L."/>
            <person name="Tao W."/>
            <person name="Wang D."/>
            <person name="Zhou Q."/>
        </authorList>
    </citation>
    <scope>NUCLEOTIDE SEQUENCE [LARGE SCALE GENOMIC DNA]</scope>
    <source>
        <strain evidence="4">Israel</strain>
    </source>
</reference>
<evidence type="ECO:0000313" key="3">
    <source>
        <dbReference type="Ensembl" id="ENSOABP00000061843.1"/>
    </source>
</evidence>
<dbReference type="RefSeq" id="XP_031594532.1">
    <property type="nucleotide sequence ID" value="XM_031738672.2"/>
</dbReference>
<feature type="region of interest" description="Disordered" evidence="2">
    <location>
        <begin position="1"/>
        <end position="30"/>
    </location>
</feature>
<feature type="compositionally biased region" description="Polar residues" evidence="2">
    <location>
        <begin position="851"/>
        <end position="860"/>
    </location>
</feature>
<proteinExistence type="inferred from homology"/>
<feature type="compositionally biased region" description="Acidic residues" evidence="2">
    <location>
        <begin position="877"/>
        <end position="886"/>
    </location>
</feature>
<dbReference type="GO" id="GO:0016020">
    <property type="term" value="C:membrane"/>
    <property type="evidence" value="ECO:0007669"/>
    <property type="project" value="TreeGrafter"/>
</dbReference>
<feature type="compositionally biased region" description="Basic residues" evidence="2">
    <location>
        <begin position="688"/>
        <end position="699"/>
    </location>
</feature>
<reference evidence="3" key="2">
    <citation type="submission" date="2025-08" db="UniProtKB">
        <authorList>
            <consortium name="Ensembl"/>
        </authorList>
    </citation>
    <scope>IDENTIFICATION</scope>
</reference>
<dbReference type="GO" id="GO:0005576">
    <property type="term" value="C:extracellular region"/>
    <property type="evidence" value="ECO:0007669"/>
    <property type="project" value="InterPro"/>
</dbReference>
<dbReference type="InterPro" id="IPR008405">
    <property type="entry name" value="ApoL"/>
</dbReference>
<feature type="compositionally biased region" description="Pro residues" evidence="2">
    <location>
        <begin position="430"/>
        <end position="439"/>
    </location>
</feature>
<dbReference type="GO" id="GO:0042157">
    <property type="term" value="P:lipoprotein metabolic process"/>
    <property type="evidence" value="ECO:0007669"/>
    <property type="project" value="InterPro"/>
</dbReference>
<feature type="region of interest" description="Disordered" evidence="2">
    <location>
        <begin position="104"/>
        <end position="164"/>
    </location>
</feature>
<protein>
    <submittedName>
        <fullName evidence="3">Uncharacterized protein</fullName>
    </submittedName>
</protein>
<name>A0AAZ1X2B2_OREAU</name>
<dbReference type="KEGG" id="oau:116319372"/>
<evidence type="ECO:0000256" key="1">
    <source>
        <dbReference type="ARBA" id="ARBA00010090"/>
    </source>
</evidence>
<feature type="compositionally biased region" description="Basic and acidic residues" evidence="2">
    <location>
        <begin position="811"/>
        <end position="821"/>
    </location>
</feature>
<feature type="compositionally biased region" description="Basic residues" evidence="2">
    <location>
        <begin position="822"/>
        <end position="838"/>
    </location>
</feature>
<feature type="compositionally biased region" description="Basic and acidic residues" evidence="2">
    <location>
        <begin position="104"/>
        <end position="113"/>
    </location>
</feature>
<accession>A0AAZ1X2B2</accession>
<feature type="compositionally biased region" description="Basic residues" evidence="2">
    <location>
        <begin position="488"/>
        <end position="501"/>
    </location>
</feature>
<dbReference type="AlphaFoldDB" id="A0AAZ1X2B2"/>
<feature type="compositionally biased region" description="Polar residues" evidence="2">
    <location>
        <begin position="443"/>
        <end position="452"/>
    </location>
</feature>
<feature type="region of interest" description="Disordered" evidence="2">
    <location>
        <begin position="761"/>
        <end position="928"/>
    </location>
</feature>
<dbReference type="GeneID" id="116319372"/>
<dbReference type="GO" id="GO:0008289">
    <property type="term" value="F:lipid binding"/>
    <property type="evidence" value="ECO:0007669"/>
    <property type="project" value="InterPro"/>
</dbReference>
<feature type="compositionally biased region" description="Low complexity" evidence="2">
    <location>
        <begin position="395"/>
        <end position="410"/>
    </location>
</feature>